<name>A0AAV2E3U1_9ROSI</name>
<dbReference type="PANTHER" id="PTHR46128">
    <property type="entry name" value="MITOCHONDRIAL GROUP I INTRON SPLICING FACTOR CCM1"/>
    <property type="match status" value="1"/>
</dbReference>
<keyword evidence="2" id="KW-0677">Repeat</keyword>
<evidence type="ECO:0000313" key="4">
    <source>
        <dbReference type="EMBL" id="CAL1380524.1"/>
    </source>
</evidence>
<accession>A0AAV2E3U1</accession>
<proteinExistence type="inferred from homology"/>
<dbReference type="PROSITE" id="PS51375">
    <property type="entry name" value="PPR"/>
    <property type="match status" value="2"/>
</dbReference>
<dbReference type="EMBL" id="OZ034817">
    <property type="protein sequence ID" value="CAL1380524.1"/>
    <property type="molecule type" value="Genomic_DNA"/>
</dbReference>
<dbReference type="NCBIfam" id="TIGR00756">
    <property type="entry name" value="PPR"/>
    <property type="match status" value="2"/>
</dbReference>
<evidence type="ECO:0000256" key="2">
    <source>
        <dbReference type="ARBA" id="ARBA00022737"/>
    </source>
</evidence>
<dbReference type="PANTHER" id="PTHR46128:SF211">
    <property type="entry name" value="PENTACOTRIPEPTIDE-REPEAT REGION OF PRORP DOMAIN-CONTAINING PROTEIN"/>
    <property type="match status" value="1"/>
</dbReference>
<dbReference type="InterPro" id="IPR050872">
    <property type="entry name" value="PPR_P_subfamily"/>
</dbReference>
<comment type="similarity">
    <text evidence="1">Belongs to the PPR family. P subfamily.</text>
</comment>
<reference evidence="4 5" key="1">
    <citation type="submission" date="2024-04" db="EMBL/GenBank/DDBJ databases">
        <authorList>
            <person name="Fracassetti M."/>
        </authorList>
    </citation>
    <scope>NUCLEOTIDE SEQUENCE [LARGE SCALE GENOMIC DNA]</scope>
</reference>
<dbReference type="Pfam" id="PF13041">
    <property type="entry name" value="PPR_2"/>
    <property type="match status" value="1"/>
</dbReference>
<gene>
    <name evidence="4" type="ORF">LTRI10_LOCUS21961</name>
</gene>
<evidence type="ECO:0000313" key="5">
    <source>
        <dbReference type="Proteomes" id="UP001497516"/>
    </source>
</evidence>
<feature type="repeat" description="PPR" evidence="3">
    <location>
        <begin position="14"/>
        <end position="48"/>
    </location>
</feature>
<keyword evidence="5" id="KW-1185">Reference proteome</keyword>
<dbReference type="Gene3D" id="1.25.40.10">
    <property type="entry name" value="Tetratricopeptide repeat domain"/>
    <property type="match status" value="1"/>
</dbReference>
<dbReference type="InterPro" id="IPR011990">
    <property type="entry name" value="TPR-like_helical_dom_sf"/>
</dbReference>
<organism evidence="4 5">
    <name type="scientific">Linum trigynum</name>
    <dbReference type="NCBI Taxonomy" id="586398"/>
    <lineage>
        <taxon>Eukaryota</taxon>
        <taxon>Viridiplantae</taxon>
        <taxon>Streptophyta</taxon>
        <taxon>Embryophyta</taxon>
        <taxon>Tracheophyta</taxon>
        <taxon>Spermatophyta</taxon>
        <taxon>Magnoliopsida</taxon>
        <taxon>eudicotyledons</taxon>
        <taxon>Gunneridae</taxon>
        <taxon>Pentapetalae</taxon>
        <taxon>rosids</taxon>
        <taxon>fabids</taxon>
        <taxon>Malpighiales</taxon>
        <taxon>Linaceae</taxon>
        <taxon>Linum</taxon>
    </lineage>
</organism>
<dbReference type="Proteomes" id="UP001497516">
    <property type="component" value="Chromosome 4"/>
</dbReference>
<dbReference type="InterPro" id="IPR002885">
    <property type="entry name" value="PPR_rpt"/>
</dbReference>
<feature type="repeat" description="PPR" evidence="3">
    <location>
        <begin position="49"/>
        <end position="83"/>
    </location>
</feature>
<evidence type="ECO:0000256" key="3">
    <source>
        <dbReference type="PROSITE-ProRule" id="PRU00708"/>
    </source>
</evidence>
<evidence type="ECO:0000256" key="1">
    <source>
        <dbReference type="ARBA" id="ARBA00007626"/>
    </source>
</evidence>
<protein>
    <recommendedName>
        <fullName evidence="6">Pentatricopeptide repeat-containing protein</fullName>
    </recommendedName>
</protein>
<evidence type="ECO:0008006" key="6">
    <source>
        <dbReference type="Google" id="ProtNLM"/>
    </source>
</evidence>
<sequence>MFSRLSKDNSLRPSTHTYSVTIGGLCRQGLVDEAYDLFRKMELDGCLPDSFCYNRIIHGFLHHKDPLEAVALIQEMVSKGFSADTTTMSLLIQVLPKNQLKHPLVQKLLNGPDINIQEIES</sequence>
<dbReference type="AlphaFoldDB" id="A0AAV2E3U1"/>